<reference evidence="9 10" key="1">
    <citation type="submission" date="2016-10" db="EMBL/GenBank/DDBJ databases">
        <authorList>
            <person name="Varghese N."/>
            <person name="Submissions S."/>
        </authorList>
    </citation>
    <scope>NUCLEOTIDE SEQUENCE [LARGE SCALE GENOMIC DNA]</scope>
    <source>
        <strain evidence="9 10">DSM 25353</strain>
    </source>
</reference>
<dbReference type="InterPro" id="IPR023996">
    <property type="entry name" value="TonB-dep_OMP_SusC/RagA"/>
</dbReference>
<dbReference type="InterPro" id="IPR011662">
    <property type="entry name" value="Secretin/TonB_short_N"/>
</dbReference>
<dbReference type="Gene3D" id="2.170.130.10">
    <property type="entry name" value="TonB-dependent receptor, plug domain"/>
    <property type="match status" value="1"/>
</dbReference>
<keyword evidence="7" id="KW-0798">TonB box</keyword>
<comment type="caution">
    <text evidence="9">The sequence shown here is derived from an EMBL/GenBank/DDBJ whole genome shotgun (WGS) entry which is preliminary data.</text>
</comment>
<keyword evidence="10" id="KW-1185">Reference proteome</keyword>
<dbReference type="Pfam" id="PF00593">
    <property type="entry name" value="TonB_dep_Rec_b-barrel"/>
    <property type="match status" value="1"/>
</dbReference>
<organism evidence="9 10">
    <name type="scientific">Hydrobacter penzbergensis</name>
    <dbReference type="NCBI Taxonomy" id="1235997"/>
    <lineage>
        <taxon>Bacteria</taxon>
        <taxon>Pseudomonadati</taxon>
        <taxon>Bacteroidota</taxon>
        <taxon>Chitinophagia</taxon>
        <taxon>Chitinophagales</taxon>
        <taxon>Chitinophagaceae</taxon>
        <taxon>Hydrobacter</taxon>
    </lineage>
</organism>
<protein>
    <submittedName>
        <fullName evidence="9">TonB-linked outer membrane protein, SusC/RagA family</fullName>
    </submittedName>
</protein>
<keyword evidence="6" id="KW-1134">Transmembrane beta strand</keyword>
<dbReference type="NCBIfam" id="TIGR04057">
    <property type="entry name" value="SusC_RagA_signa"/>
    <property type="match status" value="1"/>
</dbReference>
<sequence>MRLVIFFFIVGLLKANANGYSQTVTLSERNARLEQVFKKIEKQTRFFFWYENKTLKESRKVNIDVQNASLEQALNQCFANQPLSYVIIDKTIVVKEKKQAVTVEPAAITPAPIPAPPPPTIKVKGSVTSAEGQLLSGAYIKLKGSNRGTTAANDGSFTLEIPEQGGTLVISYVGYQSVEIRVTKNATLNIVMEQQKSNVDEIVVVGYASQRKANLTGATDKVGAKEFESRPINNIGSGLQGLVANLNITNGDGRPNTASALNIRGAVSINGGEPLILVDNIPVTQAELTYLNPTDVESVTVLKDAASAAIYGARASFGVILVTTKSGKNNKLNVNVNAYSSYRTVGKLPEIVTDPYTAITIKNQAAFPLYNPAWPAYMVDYAKQRSQNPSLPAVIVNPNNPNKYLYMGNTNWLEEGYNKTAPSQDINLNLSQKTDKLAYYFSMDYYNQDGIIRYNPDTYKRYNMRGKVDFNVTPWLTFSNNTSFANILYNSPTYLDGNYFWNLNRQSAFDVPKNPDGSWTSAGASQLGSIQQGGRSDSRLNDYQSTFSFNASILKNLWSIKGDATFKRTSSLEKRYEIPVPYIDGPNGPVKYAGGLTGSSTNKTNNTNYNVYNLYTDAHKKFGDHFISVLAGFNQEERSSISNSAVRNGLISYNLPTVNLSTGSMTESETIREWAVQGFFGRLNYNFKDRYLLELDGRYDGSSRFPKNDRWGFFPSASAGWVISEESFFAGIKKATSIDFLKFRASYGSLGNQASVSEYGYIPTMSFTPQIGQILGSSLPSAVNVPGAVSPSYTWEKVNTTNFGVDMLLLDKRLELNFDKYSRIVNGMLVPGKTLPAVFGTGVPMVNAGDMQTKGFELKLSWHDKVKVAGADFYYNFTASLANSKAWITRFDNPTLSLNNYYKGQELGEIWGLGVDGFFKSQDEINAKDYSAVGEDDNNYTFYVGDLKFTDRNKDGKVNFGKYTVSDPGDLYKIGNSSPHLPYSFEFTGSWKGFDARIFMQGIAKRDWYPEPSNIYFWGIYAQPWTNVTVQNLDRWTPTNPNGYFPRVKSYIAEDWMQELAIPNNRYLQNASYLRCKNLTVGYTLPQSLLRRAGISRLRFYASAENLFEFTHTKVRLDPESLGAKRGGDIYPFQRTYSFGLNLNF</sequence>
<keyword evidence="1 6" id="KW-0813">Transport</keyword>
<keyword evidence="2" id="KW-0410">Iron transport</keyword>
<dbReference type="EMBL" id="FNNO01000005">
    <property type="protein sequence ID" value="SDW74851.1"/>
    <property type="molecule type" value="Genomic_DNA"/>
</dbReference>
<evidence type="ECO:0000256" key="7">
    <source>
        <dbReference type="RuleBase" id="RU003357"/>
    </source>
</evidence>
<comment type="subcellular location">
    <subcellularLocation>
        <location evidence="6">Cell outer membrane</location>
        <topology evidence="6">Multi-pass membrane protein</topology>
    </subcellularLocation>
</comment>
<dbReference type="GO" id="GO:0009279">
    <property type="term" value="C:cell outer membrane"/>
    <property type="evidence" value="ECO:0007669"/>
    <property type="project" value="UniProtKB-SubCell"/>
</dbReference>
<keyword evidence="4 6" id="KW-0472">Membrane</keyword>
<dbReference type="Pfam" id="PF07715">
    <property type="entry name" value="Plug"/>
    <property type="match status" value="1"/>
</dbReference>
<evidence type="ECO:0000256" key="1">
    <source>
        <dbReference type="ARBA" id="ARBA00022448"/>
    </source>
</evidence>
<dbReference type="SMART" id="SM00965">
    <property type="entry name" value="STN"/>
    <property type="match status" value="1"/>
</dbReference>
<evidence type="ECO:0000256" key="5">
    <source>
        <dbReference type="ARBA" id="ARBA00023237"/>
    </source>
</evidence>
<keyword evidence="6" id="KW-0812">Transmembrane</keyword>
<keyword evidence="5 6" id="KW-0998">Cell outer membrane</keyword>
<dbReference type="InterPro" id="IPR000531">
    <property type="entry name" value="Beta-barrel_TonB"/>
</dbReference>
<keyword evidence="3" id="KW-0408">Iron</keyword>
<evidence type="ECO:0000313" key="9">
    <source>
        <dbReference type="EMBL" id="SDW74851.1"/>
    </source>
</evidence>
<evidence type="ECO:0000256" key="4">
    <source>
        <dbReference type="ARBA" id="ARBA00023136"/>
    </source>
</evidence>
<evidence type="ECO:0000256" key="6">
    <source>
        <dbReference type="PROSITE-ProRule" id="PRU01360"/>
    </source>
</evidence>
<dbReference type="InterPro" id="IPR039426">
    <property type="entry name" value="TonB-dep_rcpt-like"/>
</dbReference>
<dbReference type="AlphaFoldDB" id="A0A8X8IBN8"/>
<evidence type="ECO:0000313" key="10">
    <source>
        <dbReference type="Proteomes" id="UP000198711"/>
    </source>
</evidence>
<dbReference type="InterPro" id="IPR037066">
    <property type="entry name" value="Plug_dom_sf"/>
</dbReference>
<dbReference type="Proteomes" id="UP000198711">
    <property type="component" value="Unassembled WGS sequence"/>
</dbReference>
<feature type="domain" description="Secretin/TonB short N-terminal" evidence="8">
    <location>
        <begin position="46"/>
        <end position="97"/>
    </location>
</feature>
<proteinExistence type="inferred from homology"/>
<dbReference type="NCBIfam" id="TIGR04056">
    <property type="entry name" value="OMP_RagA_SusC"/>
    <property type="match status" value="1"/>
</dbReference>
<dbReference type="InterPro" id="IPR012910">
    <property type="entry name" value="Plug_dom"/>
</dbReference>
<dbReference type="SUPFAM" id="SSF49464">
    <property type="entry name" value="Carboxypeptidase regulatory domain-like"/>
    <property type="match status" value="1"/>
</dbReference>
<dbReference type="Pfam" id="PF07660">
    <property type="entry name" value="STN"/>
    <property type="match status" value="1"/>
</dbReference>
<accession>A0A8X8IBN8</accession>
<dbReference type="SUPFAM" id="SSF56935">
    <property type="entry name" value="Porins"/>
    <property type="match status" value="1"/>
</dbReference>
<comment type="similarity">
    <text evidence="6 7">Belongs to the TonB-dependent receptor family.</text>
</comment>
<dbReference type="RefSeq" id="WP_257574800.1">
    <property type="nucleotide sequence ID" value="NZ_FNNO01000005.1"/>
</dbReference>
<evidence type="ECO:0000259" key="8">
    <source>
        <dbReference type="SMART" id="SM00965"/>
    </source>
</evidence>
<dbReference type="GO" id="GO:0006826">
    <property type="term" value="P:iron ion transport"/>
    <property type="evidence" value="ECO:0007669"/>
    <property type="project" value="UniProtKB-KW"/>
</dbReference>
<dbReference type="Pfam" id="PF13715">
    <property type="entry name" value="CarbopepD_reg_2"/>
    <property type="match status" value="1"/>
</dbReference>
<dbReference type="Gene3D" id="2.60.40.1120">
    <property type="entry name" value="Carboxypeptidase-like, regulatory domain"/>
    <property type="match status" value="1"/>
</dbReference>
<dbReference type="PROSITE" id="PS52016">
    <property type="entry name" value="TONB_DEPENDENT_REC_3"/>
    <property type="match status" value="1"/>
</dbReference>
<keyword evidence="2" id="KW-0406">Ion transport</keyword>
<name>A0A8X8IBN8_9BACT</name>
<dbReference type="InterPro" id="IPR023997">
    <property type="entry name" value="TonB-dep_OMP_SusC/RagA_CS"/>
</dbReference>
<evidence type="ECO:0000256" key="3">
    <source>
        <dbReference type="ARBA" id="ARBA00023004"/>
    </source>
</evidence>
<evidence type="ECO:0000256" key="2">
    <source>
        <dbReference type="ARBA" id="ARBA00022496"/>
    </source>
</evidence>
<gene>
    <name evidence="9" type="ORF">SAMN05444410_105160</name>
</gene>
<dbReference type="InterPro" id="IPR008969">
    <property type="entry name" value="CarboxyPept-like_regulatory"/>
</dbReference>